<dbReference type="AlphaFoldDB" id="A0A5C5UZH6"/>
<proteinExistence type="predicted"/>
<dbReference type="PANTHER" id="PTHR37811">
    <property type="entry name" value="BLL5343 PROTEIN"/>
    <property type="match status" value="1"/>
</dbReference>
<protein>
    <recommendedName>
        <fullName evidence="1">ABM domain-containing protein</fullName>
    </recommendedName>
</protein>
<dbReference type="Proteomes" id="UP000318878">
    <property type="component" value="Unassembled WGS sequence"/>
</dbReference>
<reference evidence="2 3" key="1">
    <citation type="submission" date="2019-02" db="EMBL/GenBank/DDBJ databases">
        <title>Deep-cultivation of Planctomycetes and their phenomic and genomic characterization uncovers novel biology.</title>
        <authorList>
            <person name="Wiegand S."/>
            <person name="Jogler M."/>
            <person name="Boedeker C."/>
            <person name="Pinto D."/>
            <person name="Vollmers J."/>
            <person name="Rivas-Marin E."/>
            <person name="Kohn T."/>
            <person name="Peeters S.H."/>
            <person name="Heuer A."/>
            <person name="Rast P."/>
            <person name="Oberbeckmann S."/>
            <person name="Bunk B."/>
            <person name="Jeske O."/>
            <person name="Meyerdierks A."/>
            <person name="Storesund J.E."/>
            <person name="Kallscheuer N."/>
            <person name="Luecker S."/>
            <person name="Lage O.M."/>
            <person name="Pohl T."/>
            <person name="Merkel B.J."/>
            <person name="Hornburger P."/>
            <person name="Mueller R.-W."/>
            <person name="Bruemmer F."/>
            <person name="Labrenz M."/>
            <person name="Spormann A.M."/>
            <person name="Op Den Camp H."/>
            <person name="Overmann J."/>
            <person name="Amann R."/>
            <person name="Jetten M.S.M."/>
            <person name="Mascher T."/>
            <person name="Medema M.H."/>
            <person name="Devos D.P."/>
            <person name="Kaster A.-K."/>
            <person name="Ovreas L."/>
            <person name="Rohde M."/>
            <person name="Galperin M.Y."/>
            <person name="Jogler C."/>
        </authorList>
    </citation>
    <scope>NUCLEOTIDE SEQUENCE [LARGE SCALE GENOMIC DNA]</scope>
    <source>
        <strain evidence="2 3">Enr8</strain>
    </source>
</reference>
<name>A0A5C5UZH6_9BACT</name>
<dbReference type="Gene3D" id="3.30.70.100">
    <property type="match status" value="1"/>
</dbReference>
<dbReference type="RefSeq" id="WP_146435724.1">
    <property type="nucleotide sequence ID" value="NZ_SJPF01000005.1"/>
</dbReference>
<feature type="domain" description="ABM" evidence="1">
    <location>
        <begin position="27"/>
        <end position="74"/>
    </location>
</feature>
<dbReference type="InterPro" id="IPR052936">
    <property type="entry name" value="Jasmonate_Hydroxylase-like"/>
</dbReference>
<accession>A0A5C5UZH6</accession>
<dbReference type="SUPFAM" id="SSF54909">
    <property type="entry name" value="Dimeric alpha+beta barrel"/>
    <property type="match status" value="1"/>
</dbReference>
<comment type="caution">
    <text evidence="2">The sequence shown here is derived from an EMBL/GenBank/DDBJ whole genome shotgun (WGS) entry which is preliminary data.</text>
</comment>
<dbReference type="OrthoDB" id="9798439at2"/>
<dbReference type="PANTHER" id="PTHR37811:SF2">
    <property type="entry name" value="ABM DOMAIN-CONTAINING PROTEIN"/>
    <property type="match status" value="1"/>
</dbReference>
<dbReference type="Pfam" id="PF03992">
    <property type="entry name" value="ABM"/>
    <property type="match status" value="1"/>
</dbReference>
<evidence type="ECO:0000313" key="3">
    <source>
        <dbReference type="Proteomes" id="UP000318878"/>
    </source>
</evidence>
<gene>
    <name evidence="2" type="ORF">Enr8_44210</name>
</gene>
<sequence>MTQLDNPPYYAVIFTSQRTNQDRPGYLAAAERMEELAQLQAGFLGIESVRDVDGFGITVSYWSDLAAIDAWKNQIDHLGVQQLGRKRWYESYRLQVAKVERAVEFPPSR</sequence>
<evidence type="ECO:0000313" key="2">
    <source>
        <dbReference type="EMBL" id="TWT30895.1"/>
    </source>
</evidence>
<organism evidence="2 3">
    <name type="scientific">Blastopirellula retiformator</name>
    <dbReference type="NCBI Taxonomy" id="2527970"/>
    <lineage>
        <taxon>Bacteria</taxon>
        <taxon>Pseudomonadati</taxon>
        <taxon>Planctomycetota</taxon>
        <taxon>Planctomycetia</taxon>
        <taxon>Pirellulales</taxon>
        <taxon>Pirellulaceae</taxon>
        <taxon>Blastopirellula</taxon>
    </lineage>
</organism>
<evidence type="ECO:0000259" key="1">
    <source>
        <dbReference type="Pfam" id="PF03992"/>
    </source>
</evidence>
<dbReference type="InterPro" id="IPR007138">
    <property type="entry name" value="ABM_dom"/>
</dbReference>
<dbReference type="EMBL" id="SJPF01000005">
    <property type="protein sequence ID" value="TWT30895.1"/>
    <property type="molecule type" value="Genomic_DNA"/>
</dbReference>
<keyword evidence="3" id="KW-1185">Reference proteome</keyword>
<dbReference type="InterPro" id="IPR011008">
    <property type="entry name" value="Dimeric_a/b-barrel"/>
</dbReference>